<dbReference type="OrthoDB" id="10020333at2759"/>
<organism evidence="1 2">
    <name type="scientific">Castanea mollissima</name>
    <name type="common">Chinese chestnut</name>
    <dbReference type="NCBI Taxonomy" id="60419"/>
    <lineage>
        <taxon>Eukaryota</taxon>
        <taxon>Viridiplantae</taxon>
        <taxon>Streptophyta</taxon>
        <taxon>Embryophyta</taxon>
        <taxon>Tracheophyta</taxon>
        <taxon>Spermatophyta</taxon>
        <taxon>Magnoliopsida</taxon>
        <taxon>eudicotyledons</taxon>
        <taxon>Gunneridae</taxon>
        <taxon>Pentapetalae</taxon>
        <taxon>rosids</taxon>
        <taxon>fabids</taxon>
        <taxon>Fagales</taxon>
        <taxon>Fagaceae</taxon>
        <taxon>Castanea</taxon>
    </lineage>
</organism>
<evidence type="ECO:0000313" key="1">
    <source>
        <dbReference type="EMBL" id="KAF3970522.1"/>
    </source>
</evidence>
<protein>
    <submittedName>
        <fullName evidence="1">Uncharacterized protein</fullName>
    </submittedName>
</protein>
<proteinExistence type="predicted"/>
<reference evidence="1" key="1">
    <citation type="submission" date="2020-03" db="EMBL/GenBank/DDBJ databases">
        <title>Castanea mollissima Vanexum genome sequencing.</title>
        <authorList>
            <person name="Staton M."/>
        </authorList>
    </citation>
    <scope>NUCLEOTIDE SEQUENCE</scope>
    <source>
        <tissue evidence="1">Leaf</tissue>
    </source>
</reference>
<comment type="caution">
    <text evidence="1">The sequence shown here is derived from an EMBL/GenBank/DDBJ whole genome shotgun (WGS) entry which is preliminary data.</text>
</comment>
<name>A0A8J4RCY9_9ROSI</name>
<gene>
    <name evidence="1" type="ORF">CMV_005792</name>
</gene>
<keyword evidence="2" id="KW-1185">Reference proteome</keyword>
<dbReference type="Proteomes" id="UP000737018">
    <property type="component" value="Unassembled WGS sequence"/>
</dbReference>
<accession>A0A8J4RCY9</accession>
<evidence type="ECO:0000313" key="2">
    <source>
        <dbReference type="Proteomes" id="UP000737018"/>
    </source>
</evidence>
<dbReference type="EMBL" id="JRKL02000524">
    <property type="protein sequence ID" value="KAF3970522.1"/>
    <property type="molecule type" value="Genomic_DNA"/>
</dbReference>
<dbReference type="AlphaFoldDB" id="A0A8J4RCY9"/>
<sequence length="180" mass="19665">MFDDADEAGLRIVVGNGKGEVMVMAALSRKIAKPSSVELLGTIGLAARRAAQFVQELDLVELLCSIPNSPLFLTADLHVTPSPLALTSLPQFATNSSLIHLFSPSRIRIGVPQAYWLLNQIDFVTTCSRKRKLISFLDCELSPVPKRRVILNYTVGERRLGKVLDLVVAFIEGMEEGSDG</sequence>